<dbReference type="Proteomes" id="UP000589085">
    <property type="component" value="Unassembled WGS sequence"/>
</dbReference>
<feature type="transmembrane region" description="Helical" evidence="7">
    <location>
        <begin position="327"/>
        <end position="351"/>
    </location>
</feature>
<dbReference type="EMBL" id="JABEQJ010000021">
    <property type="protein sequence ID" value="MBB2161478.1"/>
    <property type="molecule type" value="Genomic_DNA"/>
</dbReference>
<sequence>MTRFAPRRAAILACFHREGTLAPGIALCLLVTGAAFALAEVERVVTGRAWLEALVLAIVCGTAVRGRWTPAPTWRPGIAFCAKYPLEAAILLLGASVSETVIRAAGPALLVGIACVVAMAIVLGFGIGRLCGLPARMALLVACGNAICGNSAIAAVAPVIDADEDEIAASIAFTALFGVVVVLGLPLLGLVLGMGGVAYGALAGLTVYAVPQVMAAAAPMGVVAVQMGMLVKLARVLMLGPVCLVLSLLTRPGGEERPAAGSMGRPPLVPWFLLGFLALAACRLLGLVPVGAVVQLGEGATGLTVLSMAALGLSADPRMVMEAGGRMVATVALSLLALAGSALALIGMLHLA</sequence>
<proteinExistence type="inferred from homology"/>
<evidence type="ECO:0000256" key="1">
    <source>
        <dbReference type="ARBA" id="ARBA00004651"/>
    </source>
</evidence>
<feature type="transmembrane region" description="Helical" evidence="7">
    <location>
        <begin position="233"/>
        <end position="250"/>
    </location>
</feature>
<feature type="transmembrane region" description="Helical" evidence="7">
    <location>
        <begin position="137"/>
        <end position="160"/>
    </location>
</feature>
<feature type="transmembrane region" description="Helical" evidence="7">
    <location>
        <begin position="205"/>
        <end position="227"/>
    </location>
</feature>
<accession>A0A7W4IEN9</accession>
<comment type="similarity">
    <text evidence="2">Belongs to the UPF0324 family.</text>
</comment>
<evidence type="ECO:0000256" key="5">
    <source>
        <dbReference type="ARBA" id="ARBA00022989"/>
    </source>
</evidence>
<comment type="caution">
    <text evidence="8">The sequence shown here is derived from an EMBL/GenBank/DDBJ whole genome shotgun (WGS) entry which is preliminary data.</text>
</comment>
<dbReference type="AlphaFoldDB" id="A0A7W4IEN9"/>
<dbReference type="PANTHER" id="PTHR30106:SF2">
    <property type="entry name" value="UPF0324 INNER MEMBRANE PROTEIN YEIH"/>
    <property type="match status" value="1"/>
</dbReference>
<keyword evidence="4 7" id="KW-0812">Transmembrane</keyword>
<keyword evidence="6 7" id="KW-0472">Membrane</keyword>
<reference evidence="8 9" key="1">
    <citation type="submission" date="2020-04" db="EMBL/GenBank/DDBJ databases">
        <title>Description of novel Gluconacetobacter.</title>
        <authorList>
            <person name="Sombolestani A."/>
        </authorList>
    </citation>
    <scope>NUCLEOTIDE SEQUENCE [LARGE SCALE GENOMIC DNA]</scope>
    <source>
        <strain evidence="8 9">LMG 19747</strain>
    </source>
</reference>
<feature type="transmembrane region" description="Helical" evidence="7">
    <location>
        <begin position="172"/>
        <end position="193"/>
    </location>
</feature>
<feature type="transmembrane region" description="Helical" evidence="7">
    <location>
        <begin position="271"/>
        <end position="293"/>
    </location>
</feature>
<organism evidence="8 9">
    <name type="scientific">Gluconacetobacter sacchari</name>
    <dbReference type="NCBI Taxonomy" id="92759"/>
    <lineage>
        <taxon>Bacteria</taxon>
        <taxon>Pseudomonadati</taxon>
        <taxon>Pseudomonadota</taxon>
        <taxon>Alphaproteobacteria</taxon>
        <taxon>Acetobacterales</taxon>
        <taxon>Acetobacteraceae</taxon>
        <taxon>Gluconacetobacter</taxon>
    </lineage>
</organism>
<gene>
    <name evidence="8" type="ORF">HLH48_15080</name>
</gene>
<dbReference type="InterPro" id="IPR018383">
    <property type="entry name" value="UPF0324_pro"/>
</dbReference>
<evidence type="ECO:0000313" key="8">
    <source>
        <dbReference type="EMBL" id="MBB2161478.1"/>
    </source>
</evidence>
<dbReference type="PANTHER" id="PTHR30106">
    <property type="entry name" value="INNER MEMBRANE PROTEIN YEIH-RELATED"/>
    <property type="match status" value="1"/>
</dbReference>
<evidence type="ECO:0000313" key="9">
    <source>
        <dbReference type="Proteomes" id="UP000589085"/>
    </source>
</evidence>
<protein>
    <submittedName>
        <fullName evidence="8">Putative sulfate exporter family transporter</fullName>
    </submittedName>
</protein>
<name>A0A7W4IEN9_9PROT</name>
<evidence type="ECO:0000256" key="7">
    <source>
        <dbReference type="SAM" id="Phobius"/>
    </source>
</evidence>
<evidence type="ECO:0000256" key="3">
    <source>
        <dbReference type="ARBA" id="ARBA00022475"/>
    </source>
</evidence>
<dbReference type="GO" id="GO:0005886">
    <property type="term" value="C:plasma membrane"/>
    <property type="evidence" value="ECO:0007669"/>
    <property type="project" value="UniProtKB-SubCell"/>
</dbReference>
<keyword evidence="5 7" id="KW-1133">Transmembrane helix</keyword>
<evidence type="ECO:0000256" key="2">
    <source>
        <dbReference type="ARBA" id="ARBA00007977"/>
    </source>
</evidence>
<dbReference type="RefSeq" id="WP_182998314.1">
    <property type="nucleotide sequence ID" value="NZ_JABEQJ010000021.1"/>
</dbReference>
<feature type="transmembrane region" description="Helical" evidence="7">
    <location>
        <begin position="299"/>
        <end position="315"/>
    </location>
</feature>
<evidence type="ECO:0000256" key="6">
    <source>
        <dbReference type="ARBA" id="ARBA00023136"/>
    </source>
</evidence>
<dbReference type="Pfam" id="PF03601">
    <property type="entry name" value="Cons_hypoth698"/>
    <property type="match status" value="1"/>
</dbReference>
<keyword evidence="3" id="KW-1003">Cell membrane</keyword>
<feature type="transmembrane region" description="Helical" evidence="7">
    <location>
        <begin position="104"/>
        <end position="125"/>
    </location>
</feature>
<comment type="subcellular location">
    <subcellularLocation>
        <location evidence="1">Cell membrane</location>
        <topology evidence="1">Multi-pass membrane protein</topology>
    </subcellularLocation>
</comment>
<evidence type="ECO:0000256" key="4">
    <source>
        <dbReference type="ARBA" id="ARBA00022692"/>
    </source>
</evidence>